<gene>
    <name evidence="9" type="ORF">IP91_01288</name>
</gene>
<dbReference type="InterPro" id="IPR011047">
    <property type="entry name" value="Quinoprotein_ADH-like_sf"/>
</dbReference>
<evidence type="ECO:0000259" key="8">
    <source>
        <dbReference type="Pfam" id="PF05567"/>
    </source>
</evidence>
<feature type="domain" description="PilY1 beta-propeller" evidence="8">
    <location>
        <begin position="233"/>
        <end position="543"/>
    </location>
</feature>
<protein>
    <submittedName>
        <fullName evidence="9">Type IV pilus assembly protein PilY1</fullName>
    </submittedName>
</protein>
<dbReference type="Proteomes" id="UP000318431">
    <property type="component" value="Unassembled WGS sequence"/>
</dbReference>
<keyword evidence="6" id="KW-0281">Fimbrium</keyword>
<evidence type="ECO:0000256" key="4">
    <source>
        <dbReference type="ARBA" id="ARBA00022723"/>
    </source>
</evidence>
<reference evidence="9 10" key="1">
    <citation type="journal article" date="2015" name="Stand. Genomic Sci.">
        <title>Genomic Encyclopedia of Bacterial and Archaeal Type Strains, Phase III: the genomes of soil and plant-associated and newly described type strains.</title>
        <authorList>
            <person name="Whitman W.B."/>
            <person name="Woyke T."/>
            <person name="Klenk H.P."/>
            <person name="Zhou Y."/>
            <person name="Lilburn T.G."/>
            <person name="Beck B.J."/>
            <person name="De Vos P."/>
            <person name="Vandamme P."/>
            <person name="Eisen J.A."/>
            <person name="Garrity G."/>
            <person name="Hugenholtz P."/>
            <person name="Kyrpides N.C."/>
        </authorList>
    </citation>
    <scope>NUCLEOTIDE SEQUENCE [LARGE SCALE GENOMIC DNA]</scope>
    <source>
        <strain evidence="9 10">CGMCC 1.10822</strain>
    </source>
</reference>
<accession>A0A562RPB9</accession>
<dbReference type="EMBL" id="VLLB01000001">
    <property type="protein sequence ID" value="TWI70206.1"/>
    <property type="molecule type" value="Genomic_DNA"/>
</dbReference>
<dbReference type="RefSeq" id="WP_145647889.1">
    <property type="nucleotide sequence ID" value="NZ_VLLB01000001.1"/>
</dbReference>
<dbReference type="GO" id="GO:0009289">
    <property type="term" value="C:pilus"/>
    <property type="evidence" value="ECO:0007669"/>
    <property type="project" value="UniProtKB-SubCell"/>
</dbReference>
<dbReference type="InterPro" id="IPR015943">
    <property type="entry name" value="WD40/YVTN_repeat-like_dom_sf"/>
</dbReference>
<name>A0A562RPB9_9BURK</name>
<keyword evidence="7" id="KW-0732">Signal</keyword>
<evidence type="ECO:0000256" key="6">
    <source>
        <dbReference type="ARBA" id="ARBA00023263"/>
    </source>
</evidence>
<dbReference type="AlphaFoldDB" id="A0A562RPB9"/>
<comment type="caution">
    <text evidence="9">The sequence shown here is derived from an EMBL/GenBank/DDBJ whole genome shotgun (WGS) entry which is preliminary data.</text>
</comment>
<keyword evidence="3" id="KW-1029">Fimbrium biogenesis</keyword>
<comment type="similarity">
    <text evidence="2">Belongs to the PilY1 family.</text>
</comment>
<evidence type="ECO:0000256" key="3">
    <source>
        <dbReference type="ARBA" id="ARBA00022558"/>
    </source>
</evidence>
<proteinExistence type="inferred from homology"/>
<evidence type="ECO:0000256" key="1">
    <source>
        <dbReference type="ARBA" id="ARBA00004561"/>
    </source>
</evidence>
<keyword evidence="4" id="KW-0479">Metal-binding</keyword>
<evidence type="ECO:0000256" key="7">
    <source>
        <dbReference type="SAM" id="SignalP"/>
    </source>
</evidence>
<sequence length="733" mass="76426">MNGIASRQAGRPFSGSGMAAALALALPLACAALAAATATPPAVELDDEAAALACRSGARMVAGQSLAVPAEDLTPRRPPPGVPASDATVFRTTYDIASGSGTLARVPLVQDDDGSVRLLPPLWEASALLSGTAPAARQIYTLNPDSSPAGATIPFEWPRLSVAQRAALNRPPGAVTGAESGADGLGEARVAYLRGERIQEGTVFQPRAGLLGDAVHGVPVYVGPGASQPGDSAHAAFYSRTLLRRDAVYLGTNDGMLHAFDAATGAELFAYVPNMLVPALNELTAPGRAHRPYVDGPLTAGEALVRGQWRTVLVGSPGAGAQGLFALDVTDPAAFAGGAGAMWEFTQQDDPALGNVMQPVQVGRLQLRSTAAGPQYRHFALTGNGVNSYVADGAAGAGQGALFLLALDKPPAERWRLDTNYYRLDTPPGEPSLPAGLGAPALVADDDNMVRHAYAGDLQGNLWRFDFTGRPPWRTDPSMQSLFVARDAAGHRQPVTQQPKIVHAEGGGYLVLFGTGSLYGREERAPDTFTPQSYYAIYDDPAARARPVPLRRADLVQRSVDGASGDADFLVTGRMATIGAGDRPQGWYLDFADVAQSGERSIASGTLADGKLVFGTVVPGRDPCADSAGRVYVLDALAGLATDADGAALLSGSTGTLLPDFLGAPLMLRGDRVRTGREANGRLRIRRDTVIVQPGEVPRVVAGSAASWPAGRLSWREVANWRRLHRAAGGPAP</sequence>
<evidence type="ECO:0000313" key="9">
    <source>
        <dbReference type="EMBL" id="TWI70206.1"/>
    </source>
</evidence>
<feature type="chain" id="PRO_5021735166" evidence="7">
    <location>
        <begin position="35"/>
        <end position="733"/>
    </location>
</feature>
<dbReference type="SUPFAM" id="SSF50998">
    <property type="entry name" value="Quinoprotein alcohol dehydrogenase-like"/>
    <property type="match status" value="1"/>
</dbReference>
<feature type="signal peptide" evidence="7">
    <location>
        <begin position="1"/>
        <end position="34"/>
    </location>
</feature>
<comment type="subcellular location">
    <subcellularLocation>
        <location evidence="1">Fimbrium</location>
    </subcellularLocation>
</comment>
<dbReference type="Gene3D" id="2.130.10.10">
    <property type="entry name" value="YVTN repeat-like/Quinoprotein amine dehydrogenase"/>
    <property type="match status" value="1"/>
</dbReference>
<dbReference type="GO" id="GO:0046872">
    <property type="term" value="F:metal ion binding"/>
    <property type="evidence" value="ECO:0007669"/>
    <property type="project" value="UniProtKB-KW"/>
</dbReference>
<dbReference type="Pfam" id="PF05567">
    <property type="entry name" value="T4P_PilY1"/>
    <property type="match status" value="1"/>
</dbReference>
<keyword evidence="5" id="KW-0106">Calcium</keyword>
<organism evidence="9 10">
    <name type="scientific">Pseudoduganella lurida</name>
    <dbReference type="NCBI Taxonomy" id="1036180"/>
    <lineage>
        <taxon>Bacteria</taxon>
        <taxon>Pseudomonadati</taxon>
        <taxon>Pseudomonadota</taxon>
        <taxon>Betaproteobacteria</taxon>
        <taxon>Burkholderiales</taxon>
        <taxon>Oxalobacteraceae</taxon>
        <taxon>Telluria group</taxon>
        <taxon>Pseudoduganella</taxon>
    </lineage>
</organism>
<evidence type="ECO:0000256" key="5">
    <source>
        <dbReference type="ARBA" id="ARBA00022837"/>
    </source>
</evidence>
<evidence type="ECO:0000256" key="2">
    <source>
        <dbReference type="ARBA" id="ARBA00008387"/>
    </source>
</evidence>
<dbReference type="InterPro" id="IPR008707">
    <property type="entry name" value="B-propeller_PilY1"/>
</dbReference>
<keyword evidence="10" id="KW-1185">Reference proteome</keyword>
<dbReference type="OrthoDB" id="7156875at2"/>
<evidence type="ECO:0000313" key="10">
    <source>
        <dbReference type="Proteomes" id="UP000318431"/>
    </source>
</evidence>